<dbReference type="STRING" id="680198.SCAB_64851"/>
<dbReference type="HOGENOM" id="CLU_2653068_0_0_11"/>
<dbReference type="RefSeq" id="WP_013004045.1">
    <property type="nucleotide sequence ID" value="NC_013929.1"/>
</dbReference>
<dbReference type="GeneID" id="24306889"/>
<proteinExistence type="predicted"/>
<dbReference type="KEGG" id="scb:SCAB_64851"/>
<protein>
    <submittedName>
        <fullName evidence="1">Uncharacterized protein</fullName>
    </submittedName>
</protein>
<name>C9ZE56_STRSW</name>
<evidence type="ECO:0000313" key="1">
    <source>
        <dbReference type="EMBL" id="CBG73488.1"/>
    </source>
</evidence>
<gene>
    <name evidence="1" type="ordered locus">SCAB_64851</name>
</gene>
<dbReference type="EMBL" id="FN554889">
    <property type="protein sequence ID" value="CBG73488.1"/>
    <property type="molecule type" value="Genomic_DNA"/>
</dbReference>
<accession>C9ZE56</accession>
<dbReference type="Proteomes" id="UP000001444">
    <property type="component" value="Chromosome"/>
</dbReference>
<reference evidence="1 2" key="1">
    <citation type="journal article" date="2010" name="Mol. Plant Microbe Interact.">
        <title>Streptomyces scabies 87-22 contains a coronafacic acid-like biosynthetic cluster that contributes to plant-microbe interactions.</title>
        <authorList>
            <person name="Bignell D.R."/>
            <person name="Seipke R.F."/>
            <person name="Huguet-Tapia J.C."/>
            <person name="Chambers A.H."/>
            <person name="Parry R.J."/>
            <person name="Loria R."/>
        </authorList>
    </citation>
    <scope>NUCLEOTIDE SEQUENCE [LARGE SCALE GENOMIC DNA]</scope>
    <source>
        <strain evidence="1 2">87.22</strain>
    </source>
</reference>
<keyword evidence="2" id="KW-1185">Reference proteome</keyword>
<organism evidence="1 2">
    <name type="scientific">Streptomyces scabiei (strain 87.22)</name>
    <dbReference type="NCBI Taxonomy" id="680198"/>
    <lineage>
        <taxon>Bacteria</taxon>
        <taxon>Bacillati</taxon>
        <taxon>Actinomycetota</taxon>
        <taxon>Actinomycetes</taxon>
        <taxon>Kitasatosporales</taxon>
        <taxon>Streptomycetaceae</taxon>
        <taxon>Streptomyces</taxon>
    </lineage>
</organism>
<dbReference type="AlphaFoldDB" id="C9ZE56"/>
<sequence length="76" mass="8282">MFAHPAKPSQASVRATVRALGPWFWEVVRWDPRASIPPYDPITGYRTWAEFEAAPPQFTGILGIVSPGVGESGSRG</sequence>
<evidence type="ECO:0000313" key="2">
    <source>
        <dbReference type="Proteomes" id="UP000001444"/>
    </source>
</evidence>